<organism evidence="5 6">
    <name type="scientific">Aurantimonas endophytica</name>
    <dbReference type="NCBI Taxonomy" id="1522175"/>
    <lineage>
        <taxon>Bacteria</taxon>
        <taxon>Pseudomonadati</taxon>
        <taxon>Pseudomonadota</taxon>
        <taxon>Alphaproteobacteria</taxon>
        <taxon>Hyphomicrobiales</taxon>
        <taxon>Aurantimonadaceae</taxon>
        <taxon>Aurantimonas</taxon>
    </lineage>
</organism>
<dbReference type="Pfam" id="PF07992">
    <property type="entry name" value="Pyr_redox_2"/>
    <property type="match status" value="1"/>
</dbReference>
<dbReference type="SUPFAM" id="SSF51905">
    <property type="entry name" value="FAD/NAD(P)-binding domain"/>
    <property type="match status" value="1"/>
</dbReference>
<evidence type="ECO:0000313" key="5">
    <source>
        <dbReference type="EMBL" id="MBB4001092.1"/>
    </source>
</evidence>
<comment type="caution">
    <text evidence="5">The sequence shown here is derived from an EMBL/GenBank/DDBJ whole genome shotgun (WGS) entry which is preliminary data.</text>
</comment>
<dbReference type="PRINTS" id="PR00368">
    <property type="entry name" value="FADPNR"/>
</dbReference>
<evidence type="ECO:0000256" key="1">
    <source>
        <dbReference type="ARBA" id="ARBA00018719"/>
    </source>
</evidence>
<reference evidence="5 6" key="1">
    <citation type="submission" date="2020-08" db="EMBL/GenBank/DDBJ databases">
        <title>Genomic Encyclopedia of Type Strains, Phase IV (KMG-IV): sequencing the most valuable type-strain genomes for metagenomic binning, comparative biology and taxonomic classification.</title>
        <authorList>
            <person name="Goeker M."/>
        </authorList>
    </citation>
    <scope>NUCLEOTIDE SEQUENCE [LARGE SCALE GENOMIC DNA]</scope>
    <source>
        <strain evidence="5 6">DSM 103570</strain>
    </source>
</reference>
<evidence type="ECO:0000256" key="3">
    <source>
        <dbReference type="ARBA" id="ARBA00023002"/>
    </source>
</evidence>
<evidence type="ECO:0000259" key="4">
    <source>
        <dbReference type="Pfam" id="PF07992"/>
    </source>
</evidence>
<proteinExistence type="predicted"/>
<dbReference type="RefSeq" id="WP_183205404.1">
    <property type="nucleotide sequence ID" value="NZ_JAAAMM010000001.1"/>
</dbReference>
<dbReference type="InterPro" id="IPR023753">
    <property type="entry name" value="FAD/NAD-binding_dom"/>
</dbReference>
<evidence type="ECO:0000256" key="2">
    <source>
        <dbReference type="ARBA" id="ARBA00022630"/>
    </source>
</evidence>
<keyword evidence="2" id="KW-0285">Flavoprotein</keyword>
<evidence type="ECO:0000313" key="6">
    <source>
        <dbReference type="Proteomes" id="UP000588647"/>
    </source>
</evidence>
<keyword evidence="3" id="KW-0560">Oxidoreductase</keyword>
<sequence>MRHDAIVVGGSFAGLSAATYIARGRRSVAVIDAGAPRNRFAAHSHGFLAQDGSNPGAILSAARQQLAAYEGLSLIAATALDARRTDDGFAVVLDRGETLEAARLVLAFGLTDLLPDVPGLRERWGRSVLHCPYCHGYEFAGQRLGVLHTAPHSTHQAMLIAEWGPTTLFLDGKEMPDAATQDELARRGVRIEPAPVLALEGNEGTLTHIALGDGRELSLEALYIAAPTRLNSDLAGRLGCAIVEGPLGPLIQTDADRMTTIPGVFAAGDIARAPHSVAWAASDGVTAGVALHRSLVFG</sequence>
<dbReference type="InterPro" id="IPR036188">
    <property type="entry name" value="FAD/NAD-bd_sf"/>
</dbReference>
<dbReference type="PANTHER" id="PTHR48105">
    <property type="entry name" value="THIOREDOXIN REDUCTASE 1-RELATED-RELATED"/>
    <property type="match status" value="1"/>
</dbReference>
<dbReference type="EMBL" id="JACIEM010000001">
    <property type="protein sequence ID" value="MBB4001092.1"/>
    <property type="molecule type" value="Genomic_DNA"/>
</dbReference>
<dbReference type="GO" id="GO:0016491">
    <property type="term" value="F:oxidoreductase activity"/>
    <property type="evidence" value="ECO:0007669"/>
    <property type="project" value="UniProtKB-KW"/>
</dbReference>
<dbReference type="AlphaFoldDB" id="A0A7W6H9N3"/>
<dbReference type="InterPro" id="IPR050097">
    <property type="entry name" value="Ferredoxin-NADP_redctase_2"/>
</dbReference>
<accession>A0A7W6H9N3</accession>
<feature type="domain" description="FAD/NAD(P)-binding" evidence="4">
    <location>
        <begin position="4"/>
        <end position="284"/>
    </location>
</feature>
<gene>
    <name evidence="5" type="ORF">GGR03_000139</name>
</gene>
<dbReference type="PRINTS" id="PR00469">
    <property type="entry name" value="PNDRDTASEII"/>
</dbReference>
<protein>
    <recommendedName>
        <fullName evidence="1">Thioredoxin reductase</fullName>
    </recommendedName>
</protein>
<keyword evidence="6" id="KW-1185">Reference proteome</keyword>
<name>A0A7W6H9N3_9HYPH</name>
<dbReference type="Proteomes" id="UP000588647">
    <property type="component" value="Unassembled WGS sequence"/>
</dbReference>
<dbReference type="Gene3D" id="3.50.50.60">
    <property type="entry name" value="FAD/NAD(P)-binding domain"/>
    <property type="match status" value="2"/>
</dbReference>